<feature type="domain" description="UDP-glucose/GDP-mannose dehydrogenase C-terminal" evidence="8">
    <location>
        <begin position="327"/>
        <end position="428"/>
    </location>
</feature>
<keyword evidence="4 7" id="KW-0560">Oxidoreductase</keyword>
<dbReference type="SUPFAM" id="SSF52413">
    <property type="entry name" value="UDP-glucose/GDP-mannose dehydrogenase C-terminal domain"/>
    <property type="match status" value="1"/>
</dbReference>
<evidence type="ECO:0000256" key="4">
    <source>
        <dbReference type="ARBA" id="ARBA00023002"/>
    </source>
</evidence>
<dbReference type="EMBL" id="JAVREO010000043">
    <property type="protein sequence ID" value="MDT0270881.1"/>
    <property type="molecule type" value="Genomic_DNA"/>
</dbReference>
<evidence type="ECO:0000256" key="5">
    <source>
        <dbReference type="ARBA" id="ARBA00023027"/>
    </source>
</evidence>
<dbReference type="PANTHER" id="PTHR43750:SF3">
    <property type="entry name" value="UDP-GLUCOSE 6-DEHYDROGENASE TUAD"/>
    <property type="match status" value="1"/>
</dbReference>
<dbReference type="SUPFAM" id="SSF48179">
    <property type="entry name" value="6-phosphogluconate dehydrogenase C-terminal domain-like"/>
    <property type="match status" value="1"/>
</dbReference>
<keyword evidence="5 7" id="KW-0520">NAD</keyword>
<evidence type="ECO:0000313" key="10">
    <source>
        <dbReference type="Proteomes" id="UP001183410"/>
    </source>
</evidence>
<dbReference type="InterPro" id="IPR014026">
    <property type="entry name" value="UDP-Glc/GDP-Man_DH_dimer"/>
</dbReference>
<dbReference type="InterPro" id="IPR001732">
    <property type="entry name" value="UDP-Glc/GDP-Man_DH_N"/>
</dbReference>
<dbReference type="SUPFAM" id="SSF51735">
    <property type="entry name" value="NAD(P)-binding Rossmann-fold domains"/>
    <property type="match status" value="1"/>
</dbReference>
<evidence type="ECO:0000256" key="6">
    <source>
        <dbReference type="ARBA" id="ARBA00047473"/>
    </source>
</evidence>
<comment type="pathway">
    <text evidence="1">Nucleotide-sugar biosynthesis; UDP-alpha-D-glucuronate biosynthesis; UDP-alpha-D-glucuronate from UDP-alpha-D-glucose: step 1/1.</text>
</comment>
<dbReference type="Proteomes" id="UP001183410">
    <property type="component" value="Unassembled WGS sequence"/>
</dbReference>
<dbReference type="InterPro" id="IPR028357">
    <property type="entry name" value="UDPglc_DH_bac"/>
</dbReference>
<dbReference type="RefSeq" id="WP_311670944.1">
    <property type="nucleotide sequence ID" value="NZ_JAVREO010000043.1"/>
</dbReference>
<evidence type="ECO:0000256" key="7">
    <source>
        <dbReference type="PIRNR" id="PIRNR000124"/>
    </source>
</evidence>
<evidence type="ECO:0000256" key="1">
    <source>
        <dbReference type="ARBA" id="ARBA00004701"/>
    </source>
</evidence>
<comment type="catalytic activity">
    <reaction evidence="6 7">
        <text>UDP-alpha-D-glucose + 2 NAD(+) + H2O = UDP-alpha-D-glucuronate + 2 NADH + 3 H(+)</text>
        <dbReference type="Rhea" id="RHEA:23596"/>
        <dbReference type="ChEBI" id="CHEBI:15377"/>
        <dbReference type="ChEBI" id="CHEBI:15378"/>
        <dbReference type="ChEBI" id="CHEBI:57540"/>
        <dbReference type="ChEBI" id="CHEBI:57945"/>
        <dbReference type="ChEBI" id="CHEBI:58052"/>
        <dbReference type="ChEBI" id="CHEBI:58885"/>
        <dbReference type="EC" id="1.1.1.22"/>
    </reaction>
</comment>
<dbReference type="EC" id="1.1.1.22" evidence="3 7"/>
<dbReference type="InterPro" id="IPR008927">
    <property type="entry name" value="6-PGluconate_DH-like_C_sf"/>
</dbReference>
<name>A0ABU2K0U7_9ACTN</name>
<evidence type="ECO:0000313" key="9">
    <source>
        <dbReference type="EMBL" id="MDT0270881.1"/>
    </source>
</evidence>
<dbReference type="InterPro" id="IPR017476">
    <property type="entry name" value="UDP-Glc/GDP-Man"/>
</dbReference>
<organism evidence="9 10">
    <name type="scientific">Streptomyces chisholmiae</name>
    <dbReference type="NCBI Taxonomy" id="3075540"/>
    <lineage>
        <taxon>Bacteria</taxon>
        <taxon>Bacillati</taxon>
        <taxon>Actinomycetota</taxon>
        <taxon>Actinomycetes</taxon>
        <taxon>Kitasatosporales</taxon>
        <taxon>Streptomycetaceae</taxon>
        <taxon>Streptomyces</taxon>
    </lineage>
</organism>
<comment type="caution">
    <text evidence="9">The sequence shown here is derived from an EMBL/GenBank/DDBJ whole genome shotgun (WGS) entry which is preliminary data.</text>
</comment>
<gene>
    <name evidence="9" type="ORF">RM844_31890</name>
</gene>
<accession>A0ABU2K0U7</accession>
<dbReference type="Pfam" id="PF03720">
    <property type="entry name" value="UDPG_MGDP_dh_C"/>
    <property type="match status" value="1"/>
</dbReference>
<dbReference type="InterPro" id="IPR014027">
    <property type="entry name" value="UDP-Glc/GDP-Man_DH_C"/>
</dbReference>
<comment type="similarity">
    <text evidence="2 7">Belongs to the UDP-glucose/GDP-mannose dehydrogenase family.</text>
</comment>
<dbReference type="Pfam" id="PF00984">
    <property type="entry name" value="UDPG_MGDP_dh"/>
    <property type="match status" value="1"/>
</dbReference>
<dbReference type="InterPro" id="IPR036220">
    <property type="entry name" value="UDP-Glc/GDP-Man_DH_C_sf"/>
</dbReference>
<dbReference type="PIRSF" id="PIRSF000124">
    <property type="entry name" value="UDPglc_GDPman_dh"/>
    <property type="match status" value="1"/>
</dbReference>
<evidence type="ECO:0000256" key="3">
    <source>
        <dbReference type="ARBA" id="ARBA00012954"/>
    </source>
</evidence>
<dbReference type="PIRSF" id="PIRSF500134">
    <property type="entry name" value="UDPglc_DH_bac"/>
    <property type="match status" value="1"/>
</dbReference>
<dbReference type="Gene3D" id="3.40.50.720">
    <property type="entry name" value="NAD(P)-binding Rossmann-like Domain"/>
    <property type="match status" value="2"/>
</dbReference>
<proteinExistence type="inferred from homology"/>
<dbReference type="Pfam" id="PF03721">
    <property type="entry name" value="UDPG_MGDP_dh_N"/>
    <property type="match status" value="1"/>
</dbReference>
<dbReference type="Gene3D" id="1.20.5.100">
    <property type="entry name" value="Cytochrome c1, transmembrane anchor, C-terminal"/>
    <property type="match status" value="1"/>
</dbReference>
<dbReference type="PANTHER" id="PTHR43750">
    <property type="entry name" value="UDP-GLUCOSE 6-DEHYDROGENASE TUAD"/>
    <property type="match status" value="1"/>
</dbReference>
<reference evidence="10" key="1">
    <citation type="submission" date="2023-07" db="EMBL/GenBank/DDBJ databases">
        <title>30 novel species of actinomycetes from the DSMZ collection.</title>
        <authorList>
            <person name="Nouioui I."/>
        </authorList>
    </citation>
    <scope>NUCLEOTIDE SEQUENCE [LARGE SCALE GENOMIC DNA]</scope>
    <source>
        <strain evidence="10">DSM 44915</strain>
    </source>
</reference>
<dbReference type="SMART" id="SM00984">
    <property type="entry name" value="UDPG_MGDP_dh_C"/>
    <property type="match status" value="1"/>
</dbReference>
<dbReference type="NCBIfam" id="TIGR03026">
    <property type="entry name" value="NDP-sugDHase"/>
    <property type="match status" value="1"/>
</dbReference>
<evidence type="ECO:0000259" key="8">
    <source>
        <dbReference type="SMART" id="SM00984"/>
    </source>
</evidence>
<sequence length="446" mass="47775">MPLKISVIGTGYLGATHAAAMAELGFEVIGLDVVPAKVELLAQGRSPMYEPGLEEILRRHVVGLPDSTGRLSFTTSFAEVAAFADVHFICVNTPQRPGEYACDMSYFDGAVDALAVHLDRPALVVGKSTVPVGSAARLAARIAELAPAGADAELAWNPEFLQEGFAVRDTLHPDRIVVGVTSERAEETLREVYATPIAEGSPFVVADLPTAELVKTAANAFLATKISFINAMAEICEVADGDVVRLAEALGHDERIGPKFLRSGIGFGGGCLPKDLRAFFARAGELGASESLQFLREIDSLNMRRRASMVELTREALDGSLLGKRVAVLGAAFKPETDDVRDSPALNIAGQLHLQGAEVSVYDPKAAANAKAVFPTLRYADSAVSAAQGAHVVLHLTEWREFQELDPAALGEVVSRRHLLDGRNTLDASLWRKADWTYRALGRPRA</sequence>
<protein>
    <recommendedName>
        <fullName evidence="3 7">UDP-glucose 6-dehydrogenase</fullName>
        <ecNumber evidence="3 7">1.1.1.22</ecNumber>
    </recommendedName>
</protein>
<keyword evidence="10" id="KW-1185">Reference proteome</keyword>
<dbReference type="InterPro" id="IPR036291">
    <property type="entry name" value="NAD(P)-bd_dom_sf"/>
</dbReference>
<dbReference type="GO" id="GO:0016491">
    <property type="term" value="F:oxidoreductase activity"/>
    <property type="evidence" value="ECO:0007669"/>
    <property type="project" value="UniProtKB-KW"/>
</dbReference>
<evidence type="ECO:0000256" key="2">
    <source>
        <dbReference type="ARBA" id="ARBA00006601"/>
    </source>
</evidence>